<dbReference type="EMBL" id="JACNMF010000005">
    <property type="protein sequence ID" value="MBC3759665.1"/>
    <property type="molecule type" value="Genomic_DNA"/>
</dbReference>
<evidence type="ECO:0000313" key="2">
    <source>
        <dbReference type="Proteomes" id="UP000656244"/>
    </source>
</evidence>
<dbReference type="PANTHER" id="PTHR40257">
    <property type="match status" value="1"/>
</dbReference>
<organism evidence="1 2">
    <name type="scientific">Hyunsoonleella aquatilis</name>
    <dbReference type="NCBI Taxonomy" id="2762758"/>
    <lineage>
        <taxon>Bacteria</taxon>
        <taxon>Pseudomonadati</taxon>
        <taxon>Bacteroidota</taxon>
        <taxon>Flavobacteriia</taxon>
        <taxon>Flavobacteriales</taxon>
        <taxon>Flavobacteriaceae</taxon>
    </lineage>
</organism>
<name>A0A923KN21_9FLAO</name>
<dbReference type="InterPro" id="IPR011008">
    <property type="entry name" value="Dimeric_a/b-barrel"/>
</dbReference>
<protein>
    <submittedName>
        <fullName evidence="1">DUF1330 domain-containing protein</fullName>
    </submittedName>
</protein>
<comment type="caution">
    <text evidence="1">The sequence shown here is derived from an EMBL/GenBank/DDBJ whole genome shotgun (WGS) entry which is preliminary data.</text>
</comment>
<keyword evidence="2" id="KW-1185">Reference proteome</keyword>
<reference evidence="1" key="1">
    <citation type="submission" date="2020-08" db="EMBL/GenBank/DDBJ databases">
        <title>Hyunsoonleella sp. strain SJ7 genome sequencing and assembly.</title>
        <authorList>
            <person name="Kim I."/>
        </authorList>
    </citation>
    <scope>NUCLEOTIDE SEQUENCE</scope>
    <source>
        <strain evidence="1">SJ7</strain>
    </source>
</reference>
<accession>A0A923KN21</accession>
<sequence length="141" mass="16160">MKKHLEASPESGKKFYIDYVNKGKIVMLNLLKFRLEADYTNTEELKPKSEISGEEAYNLYMENTLPELKNIGSEIIYYGKSTNFLIGPDSENWDAVLLMEHESVEKFMAFSQSKVYLNNVGHRMAGLADSRLLPTTEIQNN</sequence>
<proteinExistence type="predicted"/>
<dbReference type="AlphaFoldDB" id="A0A923KN21"/>
<evidence type="ECO:0000313" key="1">
    <source>
        <dbReference type="EMBL" id="MBC3759665.1"/>
    </source>
</evidence>
<dbReference type="Gene3D" id="3.30.70.100">
    <property type="match status" value="1"/>
</dbReference>
<gene>
    <name evidence="1" type="ORF">H7U19_14715</name>
</gene>
<dbReference type="RefSeq" id="WP_186563633.1">
    <property type="nucleotide sequence ID" value="NZ_JACNMF010000005.1"/>
</dbReference>
<dbReference type="Proteomes" id="UP000656244">
    <property type="component" value="Unassembled WGS sequence"/>
</dbReference>
<dbReference type="PANTHER" id="PTHR40257:SF1">
    <property type="entry name" value="DUF1330 DOMAIN-CONTAINING PROTEIN"/>
    <property type="match status" value="1"/>
</dbReference>
<dbReference type="SUPFAM" id="SSF54909">
    <property type="entry name" value="Dimeric alpha+beta barrel"/>
    <property type="match status" value="1"/>
</dbReference>